<dbReference type="STRING" id="225004.SAMN02745152_01434"/>
<name>A0A1T4P4E6_9SPIR</name>
<keyword evidence="1" id="KW-1133">Transmembrane helix</keyword>
<dbReference type="EMBL" id="FUXC01000008">
    <property type="protein sequence ID" value="SJZ86425.1"/>
    <property type="molecule type" value="Genomic_DNA"/>
</dbReference>
<feature type="transmembrane region" description="Helical" evidence="1">
    <location>
        <begin position="6"/>
        <end position="27"/>
    </location>
</feature>
<dbReference type="GeneID" id="303367666"/>
<keyword evidence="3" id="KW-1185">Reference proteome</keyword>
<keyword evidence="1" id="KW-0812">Transmembrane</keyword>
<gene>
    <name evidence="2" type="ORF">SAMN02745152_01434</name>
</gene>
<accession>A0A1T4P4E6</accession>
<evidence type="ECO:0000313" key="3">
    <source>
        <dbReference type="Proteomes" id="UP000190395"/>
    </source>
</evidence>
<dbReference type="RefSeq" id="WP_078931174.1">
    <property type="nucleotide sequence ID" value="NZ_FUXC01000008.1"/>
</dbReference>
<evidence type="ECO:0000256" key="1">
    <source>
        <dbReference type="SAM" id="Phobius"/>
    </source>
</evidence>
<dbReference type="AlphaFoldDB" id="A0A1T4P4E6"/>
<reference evidence="2 3" key="1">
    <citation type="submission" date="2017-02" db="EMBL/GenBank/DDBJ databases">
        <authorList>
            <person name="Peterson S.W."/>
        </authorList>
    </citation>
    <scope>NUCLEOTIDE SEQUENCE [LARGE SCALE GENOMIC DNA]</scope>
    <source>
        <strain evidence="2 3">ATCC BAA-909</strain>
    </source>
</reference>
<protein>
    <submittedName>
        <fullName evidence="2">Uncharacterized protein</fullName>
    </submittedName>
</protein>
<proteinExistence type="predicted"/>
<dbReference type="Proteomes" id="UP000190395">
    <property type="component" value="Unassembled WGS sequence"/>
</dbReference>
<organism evidence="2 3">
    <name type="scientific">Treponema berlinense</name>
    <dbReference type="NCBI Taxonomy" id="225004"/>
    <lineage>
        <taxon>Bacteria</taxon>
        <taxon>Pseudomonadati</taxon>
        <taxon>Spirochaetota</taxon>
        <taxon>Spirochaetia</taxon>
        <taxon>Spirochaetales</taxon>
        <taxon>Treponemataceae</taxon>
        <taxon>Treponema</taxon>
    </lineage>
</organism>
<dbReference type="OrthoDB" id="1351313at2"/>
<keyword evidence="1" id="KW-0472">Membrane</keyword>
<sequence length="168" mass="19948">MKETIVTVLSSGILATFISWLLPTLVFKRQRKFEYELEYHKRLLDKRIAAYEKIDRIAYFFSSAVQDSDGRPYHFIFSAEQNPFQNECIALMTELTKSNLWISDEIRNELLSLNRFLFENRIDFTNIEKGKQFYNQLGEMSDKLINIARKDMLNLSELKFLRKQGKTK</sequence>
<evidence type="ECO:0000313" key="2">
    <source>
        <dbReference type="EMBL" id="SJZ86425.1"/>
    </source>
</evidence>